<sequence>ANTKVKIVIMAGVAKLFDGHILNKSKELVDLNDEKYKDKVIGLYFSAHWCPPCRSFTPVLVEFYKTHAEEKKFEIIFISSDNDEDSFNEYYNDMPWLALDYNERTKAEEIEKKFNVTGIPKFVLLDGNSGDTICTDARNRVQSEDTKGENFPWKSS</sequence>
<dbReference type="EMBL" id="CAJOBD010006450">
    <property type="protein sequence ID" value="CAF4061403.1"/>
    <property type="molecule type" value="Genomic_DNA"/>
</dbReference>
<dbReference type="GO" id="GO:0030178">
    <property type="term" value="P:negative regulation of Wnt signaling pathway"/>
    <property type="evidence" value="ECO:0007669"/>
    <property type="project" value="TreeGrafter"/>
</dbReference>
<dbReference type="PANTHER" id="PTHR46472">
    <property type="entry name" value="NUCLEOREDOXIN"/>
    <property type="match status" value="1"/>
</dbReference>
<gene>
    <name evidence="2" type="ORF">FNK824_LOCUS13743</name>
    <name evidence="3" type="ORF">JBS370_LOCUS29615</name>
</gene>
<name>A0A819T6K4_9BILA</name>
<dbReference type="EMBL" id="CAJOBE010001831">
    <property type="protein sequence ID" value="CAF3777818.1"/>
    <property type="molecule type" value="Genomic_DNA"/>
</dbReference>
<proteinExistence type="predicted"/>
<evidence type="ECO:0000313" key="4">
    <source>
        <dbReference type="Proteomes" id="UP000663836"/>
    </source>
</evidence>
<dbReference type="GO" id="GO:0004791">
    <property type="term" value="F:thioredoxin-disulfide reductase (NADPH) activity"/>
    <property type="evidence" value="ECO:0007669"/>
    <property type="project" value="TreeGrafter"/>
</dbReference>
<evidence type="ECO:0000259" key="1">
    <source>
        <dbReference type="PROSITE" id="PS51352"/>
    </source>
</evidence>
<dbReference type="PROSITE" id="PS51352">
    <property type="entry name" value="THIOREDOXIN_2"/>
    <property type="match status" value="1"/>
</dbReference>
<dbReference type="InterPro" id="IPR012336">
    <property type="entry name" value="Thioredoxin-like_fold"/>
</dbReference>
<dbReference type="GO" id="GO:0005634">
    <property type="term" value="C:nucleus"/>
    <property type="evidence" value="ECO:0007669"/>
    <property type="project" value="TreeGrafter"/>
</dbReference>
<dbReference type="PANTHER" id="PTHR46472:SF1">
    <property type="entry name" value="NUCLEOREDOXIN"/>
    <property type="match status" value="1"/>
</dbReference>
<dbReference type="Gene3D" id="3.40.30.10">
    <property type="entry name" value="Glutaredoxin"/>
    <property type="match status" value="1"/>
</dbReference>
<feature type="non-terminal residue" evidence="3">
    <location>
        <position position="1"/>
    </location>
</feature>
<feature type="domain" description="Thioredoxin" evidence="1">
    <location>
        <begin position="3"/>
        <end position="143"/>
    </location>
</feature>
<comment type="caution">
    <text evidence="3">The sequence shown here is derived from an EMBL/GenBank/DDBJ whole genome shotgun (WGS) entry which is preliminary data.</text>
</comment>
<dbReference type="SUPFAM" id="SSF52833">
    <property type="entry name" value="Thioredoxin-like"/>
    <property type="match status" value="1"/>
</dbReference>
<dbReference type="Proteomes" id="UP000663836">
    <property type="component" value="Unassembled WGS sequence"/>
</dbReference>
<dbReference type="GO" id="GO:0031397">
    <property type="term" value="P:negative regulation of protein ubiquitination"/>
    <property type="evidence" value="ECO:0007669"/>
    <property type="project" value="TreeGrafter"/>
</dbReference>
<accession>A0A819T6K4</accession>
<evidence type="ECO:0000313" key="3">
    <source>
        <dbReference type="EMBL" id="CAF4061403.1"/>
    </source>
</evidence>
<evidence type="ECO:0000313" key="2">
    <source>
        <dbReference type="EMBL" id="CAF3777818.1"/>
    </source>
</evidence>
<dbReference type="InterPro" id="IPR013766">
    <property type="entry name" value="Thioredoxin_domain"/>
</dbReference>
<protein>
    <recommendedName>
        <fullName evidence="1">Thioredoxin domain-containing protein</fullName>
    </recommendedName>
</protein>
<dbReference type="Pfam" id="PF13905">
    <property type="entry name" value="Thioredoxin_8"/>
    <property type="match status" value="1"/>
</dbReference>
<dbReference type="Proteomes" id="UP000663874">
    <property type="component" value="Unassembled WGS sequence"/>
</dbReference>
<organism evidence="3 4">
    <name type="scientific">Rotaria sordida</name>
    <dbReference type="NCBI Taxonomy" id="392033"/>
    <lineage>
        <taxon>Eukaryota</taxon>
        <taxon>Metazoa</taxon>
        <taxon>Spiralia</taxon>
        <taxon>Gnathifera</taxon>
        <taxon>Rotifera</taxon>
        <taxon>Eurotatoria</taxon>
        <taxon>Bdelloidea</taxon>
        <taxon>Philodinida</taxon>
        <taxon>Philodinidae</taxon>
        <taxon>Rotaria</taxon>
    </lineage>
</organism>
<dbReference type="InterPro" id="IPR036249">
    <property type="entry name" value="Thioredoxin-like_sf"/>
</dbReference>
<dbReference type="AlphaFoldDB" id="A0A819T6K4"/>
<reference evidence="3" key="1">
    <citation type="submission" date="2021-02" db="EMBL/GenBank/DDBJ databases">
        <authorList>
            <person name="Nowell W R."/>
        </authorList>
    </citation>
    <scope>NUCLEOTIDE SEQUENCE</scope>
</reference>